<feature type="region of interest" description="Disordered" evidence="1">
    <location>
        <begin position="50"/>
        <end position="76"/>
    </location>
</feature>
<evidence type="ECO:0000313" key="3">
    <source>
        <dbReference type="Proteomes" id="UP000662314"/>
    </source>
</evidence>
<sequence>MDFKYKWKNGQMPSRDEAARKKYLLDASQFNDDKDRAQAEDLARKHLNVPTRIPDDDRSILPGAAPQENSLDEDLL</sequence>
<proteinExistence type="predicted"/>
<dbReference type="AlphaFoldDB" id="A0A8J7HXX4"/>
<comment type="caution">
    <text evidence="2">The sequence shown here is derived from an EMBL/GenBank/DDBJ whole genome shotgun (WGS) entry which is preliminary data.</text>
</comment>
<accession>A0A8J7HXX4</accession>
<keyword evidence="3" id="KW-1185">Reference proteome</keyword>
<organism evidence="2 3">
    <name type="scientific">Dendronalium phyllosphericum CENA369</name>
    <dbReference type="NCBI Taxonomy" id="1725256"/>
    <lineage>
        <taxon>Bacteria</taxon>
        <taxon>Bacillati</taxon>
        <taxon>Cyanobacteriota</taxon>
        <taxon>Cyanophyceae</taxon>
        <taxon>Nostocales</taxon>
        <taxon>Nostocaceae</taxon>
        <taxon>Dendronalium</taxon>
        <taxon>Dendronalium phyllosphericum</taxon>
    </lineage>
</organism>
<dbReference type="EMBL" id="JAECZA010000010">
    <property type="protein sequence ID" value="MBH8572281.1"/>
    <property type="molecule type" value="Genomic_DNA"/>
</dbReference>
<reference evidence="2 3" key="1">
    <citation type="journal article" date="2021" name="Int. J. Syst. Evol. Microbiol.">
        <title>Amazonocrinis nigriterrae gen. nov., sp. nov., Atlanticothrix silvestris gen. nov., sp. nov. and Dendronalium phyllosphericum gen. nov., sp. nov., nostocacean cyanobacteria from Brazilian environments.</title>
        <authorList>
            <person name="Alvarenga D.O."/>
            <person name="Andreote A.P.D."/>
            <person name="Branco L.H.Z."/>
            <person name="Delbaje E."/>
            <person name="Cruz R.B."/>
            <person name="Varani A.M."/>
            <person name="Fiore M.F."/>
        </authorList>
    </citation>
    <scope>NUCLEOTIDE SEQUENCE [LARGE SCALE GENOMIC DNA]</scope>
    <source>
        <strain evidence="2 3">CENA369</strain>
    </source>
</reference>
<dbReference type="Proteomes" id="UP000662314">
    <property type="component" value="Unassembled WGS sequence"/>
</dbReference>
<name>A0A8J7HXX4_9NOST</name>
<evidence type="ECO:0000256" key="1">
    <source>
        <dbReference type="SAM" id="MobiDB-lite"/>
    </source>
</evidence>
<gene>
    <name evidence="2" type="ORF">I8752_04360</name>
</gene>
<evidence type="ECO:0000313" key="2">
    <source>
        <dbReference type="EMBL" id="MBH8572281.1"/>
    </source>
</evidence>
<dbReference type="RefSeq" id="WP_214431107.1">
    <property type="nucleotide sequence ID" value="NZ_CAWPUQ010000002.1"/>
</dbReference>
<protein>
    <submittedName>
        <fullName evidence="2">Bromodomain-containing protein</fullName>
    </submittedName>
</protein>